<reference evidence="2" key="2">
    <citation type="journal article" date="2024" name="Plant">
        <title>Genomic evolution and insights into agronomic trait innovations of Sesamum species.</title>
        <authorList>
            <person name="Miao H."/>
            <person name="Wang L."/>
            <person name="Qu L."/>
            <person name="Liu H."/>
            <person name="Sun Y."/>
            <person name="Le M."/>
            <person name="Wang Q."/>
            <person name="Wei S."/>
            <person name="Zheng Y."/>
            <person name="Lin W."/>
            <person name="Duan Y."/>
            <person name="Cao H."/>
            <person name="Xiong S."/>
            <person name="Wang X."/>
            <person name="Wei L."/>
            <person name="Li C."/>
            <person name="Ma Q."/>
            <person name="Ju M."/>
            <person name="Zhao R."/>
            <person name="Li G."/>
            <person name="Mu C."/>
            <person name="Tian Q."/>
            <person name="Mei H."/>
            <person name="Zhang T."/>
            <person name="Gao T."/>
            <person name="Zhang H."/>
        </authorList>
    </citation>
    <scope>NUCLEOTIDE SEQUENCE</scope>
    <source>
        <strain evidence="2">G02</strain>
    </source>
</reference>
<sequence length="92" mass="10187">MEEEGSATKSITTFSSSLGEEDSPSLPPALSSSSSIKRWKDAAACLRLFLRPLEGLADWKPALFEVARRDPRLGSFHQQSKLTHLKTPCQKK</sequence>
<accession>A0AAW2R0E7</accession>
<feature type="compositionally biased region" description="Polar residues" evidence="1">
    <location>
        <begin position="7"/>
        <end position="18"/>
    </location>
</feature>
<reference evidence="2" key="1">
    <citation type="submission" date="2020-06" db="EMBL/GenBank/DDBJ databases">
        <authorList>
            <person name="Li T."/>
            <person name="Hu X."/>
            <person name="Zhang T."/>
            <person name="Song X."/>
            <person name="Zhang H."/>
            <person name="Dai N."/>
            <person name="Sheng W."/>
            <person name="Hou X."/>
            <person name="Wei L."/>
        </authorList>
    </citation>
    <scope>NUCLEOTIDE SEQUENCE</scope>
    <source>
        <strain evidence="2">G02</strain>
        <tissue evidence="2">Leaf</tissue>
    </source>
</reference>
<dbReference type="EMBL" id="JACGWJ010000014">
    <property type="protein sequence ID" value="KAL0373319.1"/>
    <property type="molecule type" value="Genomic_DNA"/>
</dbReference>
<protein>
    <submittedName>
        <fullName evidence="2">Uncharacterized protein</fullName>
    </submittedName>
</protein>
<evidence type="ECO:0000256" key="1">
    <source>
        <dbReference type="SAM" id="MobiDB-lite"/>
    </source>
</evidence>
<evidence type="ECO:0000313" key="2">
    <source>
        <dbReference type="EMBL" id="KAL0373319.1"/>
    </source>
</evidence>
<comment type="caution">
    <text evidence="2">The sequence shown here is derived from an EMBL/GenBank/DDBJ whole genome shotgun (WGS) entry which is preliminary data.</text>
</comment>
<organism evidence="2">
    <name type="scientific">Sesamum radiatum</name>
    <name type="common">Black benniseed</name>
    <dbReference type="NCBI Taxonomy" id="300843"/>
    <lineage>
        <taxon>Eukaryota</taxon>
        <taxon>Viridiplantae</taxon>
        <taxon>Streptophyta</taxon>
        <taxon>Embryophyta</taxon>
        <taxon>Tracheophyta</taxon>
        <taxon>Spermatophyta</taxon>
        <taxon>Magnoliopsida</taxon>
        <taxon>eudicotyledons</taxon>
        <taxon>Gunneridae</taxon>
        <taxon>Pentapetalae</taxon>
        <taxon>asterids</taxon>
        <taxon>lamiids</taxon>
        <taxon>Lamiales</taxon>
        <taxon>Pedaliaceae</taxon>
        <taxon>Sesamum</taxon>
    </lineage>
</organism>
<proteinExistence type="predicted"/>
<name>A0AAW2R0E7_SESRA</name>
<gene>
    <name evidence="2" type="ORF">Sradi_3247600</name>
</gene>
<feature type="region of interest" description="Disordered" evidence="1">
    <location>
        <begin position="1"/>
        <end position="35"/>
    </location>
</feature>
<dbReference type="AlphaFoldDB" id="A0AAW2R0E7"/>